<gene>
    <name evidence="2" type="ORF">MOX91_04870</name>
</gene>
<reference evidence="2 3" key="1">
    <citation type="submission" date="2022-03" db="EMBL/GenBank/DDBJ databases">
        <title>Novel taxa within the pig intestine.</title>
        <authorList>
            <person name="Wylensek D."/>
            <person name="Bishof K."/>
            <person name="Afrizal A."/>
            <person name="Clavel T."/>
        </authorList>
    </citation>
    <scope>NUCLEOTIDE SEQUENCE [LARGE SCALE GENOMIC DNA]</scope>
    <source>
        <strain evidence="2 3">CLA-KB-P66</strain>
    </source>
</reference>
<dbReference type="Proteomes" id="UP001275932">
    <property type="component" value="Unassembled WGS sequence"/>
</dbReference>
<comment type="caution">
    <text evidence="2">The sequence shown here is derived from an EMBL/GenBank/DDBJ whole genome shotgun (WGS) entry which is preliminary data.</text>
</comment>
<evidence type="ECO:0008006" key="4">
    <source>
        <dbReference type="Google" id="ProtNLM"/>
    </source>
</evidence>
<protein>
    <recommendedName>
        <fullName evidence="4">DUF4316 domain-containing protein</fullName>
    </recommendedName>
</protein>
<feature type="compositionally biased region" description="Basic and acidic residues" evidence="1">
    <location>
        <begin position="197"/>
        <end position="212"/>
    </location>
</feature>
<dbReference type="EMBL" id="JALBUT010000004">
    <property type="protein sequence ID" value="MDX8415514.1"/>
    <property type="molecule type" value="Genomic_DNA"/>
</dbReference>
<organism evidence="2 3">
    <name type="scientific">Intestinicryptomonas porci</name>
    <dbReference type="NCBI Taxonomy" id="2926320"/>
    <lineage>
        <taxon>Bacteria</taxon>
        <taxon>Pseudomonadati</taxon>
        <taxon>Verrucomicrobiota</taxon>
        <taxon>Opitutia</taxon>
        <taxon>Opitutales</taxon>
        <taxon>Intestinicryptomonaceae</taxon>
        <taxon>Intestinicryptomonas</taxon>
    </lineage>
</organism>
<accession>A0ABU4WJA3</accession>
<keyword evidence="3" id="KW-1185">Reference proteome</keyword>
<proteinExistence type="predicted"/>
<feature type="region of interest" description="Disordered" evidence="1">
    <location>
        <begin position="197"/>
        <end position="225"/>
    </location>
</feature>
<evidence type="ECO:0000256" key="1">
    <source>
        <dbReference type="SAM" id="MobiDB-lite"/>
    </source>
</evidence>
<dbReference type="RefSeq" id="WP_370396960.1">
    <property type="nucleotide sequence ID" value="NZ_JALBUT010000004.1"/>
</dbReference>
<evidence type="ECO:0000313" key="2">
    <source>
        <dbReference type="EMBL" id="MDX8415514.1"/>
    </source>
</evidence>
<sequence>MNSRLNGAYQYPFEDSLREAMELPYSHILMMQPEGNRNSFYFKRPNSSRSEMGDTYSQDDLQGWEIHYAYQDDLSVMEFYRRQGQPMTFEELEALMEAVISKREGVYWTRVNFVPEYRKWSVNFDENGVPHGVFYDSEGKPLKSGEKVSLSEILPKNNDRFIFVEPRPEVLKDRDFLQTVQGLIYKDIEFTASDANTKRVADDKKRRDDRTKRGGNSNKRGSTETIKKSNATDNLRKMVFDFKNGNIYRTVEPNMFDFKLENPKGFSIHRVGVEDVYYGGRAPENRTPNFQMTCGIPLQPNTCVGYNYELSDGSVRAAVYKDAVLFIDASYDKKMRAYMEKLYDKQSEKRREEALKSIDKF</sequence>
<evidence type="ECO:0000313" key="3">
    <source>
        <dbReference type="Proteomes" id="UP001275932"/>
    </source>
</evidence>
<name>A0ABU4WJA3_9BACT</name>